<dbReference type="PANTHER" id="PTHR10612:SF34">
    <property type="entry name" value="APOLIPOPROTEIN D"/>
    <property type="match status" value="1"/>
</dbReference>
<dbReference type="GO" id="GO:0005737">
    <property type="term" value="C:cytoplasm"/>
    <property type="evidence" value="ECO:0007669"/>
    <property type="project" value="TreeGrafter"/>
</dbReference>
<dbReference type="EMBL" id="JAHLQT010000697">
    <property type="protein sequence ID" value="KAG7178091.1"/>
    <property type="molecule type" value="Genomic_DNA"/>
</dbReference>
<sequence length="498" mass="55132">MTQFWTLLLLASVCVSFGATSCPNLRLMKNFSTDKYSVPKGPNSHGSMIIVRATIPSSEVEPVHCGDGVEAQAVRIHLANDSLLLVPVAQWEIDDELTSDHFASTTTLTVELLPPPPRPPPRWNTKKANWKLYQDELQKWIATGKLPRAPAHPQPLQEANRLAEHFAERSSSAQLPPEIRLHLQQVQLERVVVVRHAIEQTDTTDCLFTIEEIRRARKTGKDTAPGSDDTILSKGPDTMSPDYSTPALRESPPAVFNILQTGTRKADCNPHELRQVAERNMKALTPHNSTVYYTDSSVEPTSTKAGAAFTIEGGNTSLWRTSDGCFTLQVELAAILGALRHASINSQQGVYMGVWYEIQAQPNIFQSIKSCLASSYKRVKTEIHVLSEGLDSSGASTTTKSILKIVDPQNPAHMVTDFVPGVEPPFDIVDTDYKTFSCAHSCLSIVGIKTEFVFIYSRNRTLRSNSTQHCLSIFESYGIDLSSLVNTPQRNCHSRHDL</sequence>
<keyword evidence="2" id="KW-0732">Signal</keyword>
<gene>
    <name evidence="4" type="primary">Apod-L1</name>
    <name evidence="4" type="ORF">Hamer_G003857</name>
</gene>
<evidence type="ECO:0000313" key="4">
    <source>
        <dbReference type="EMBL" id="KAG7178091.1"/>
    </source>
</evidence>
<evidence type="ECO:0000313" key="5">
    <source>
        <dbReference type="Proteomes" id="UP000747542"/>
    </source>
</evidence>
<dbReference type="GO" id="GO:0006629">
    <property type="term" value="P:lipid metabolic process"/>
    <property type="evidence" value="ECO:0007669"/>
    <property type="project" value="TreeGrafter"/>
</dbReference>
<dbReference type="Gene3D" id="2.40.128.20">
    <property type="match status" value="1"/>
</dbReference>
<dbReference type="Pfam" id="PF08212">
    <property type="entry name" value="Lipocalin_2"/>
    <property type="match status" value="1"/>
</dbReference>
<dbReference type="InterPro" id="IPR012674">
    <property type="entry name" value="Calycin"/>
</dbReference>
<reference evidence="4" key="1">
    <citation type="journal article" date="2021" name="Sci. Adv.">
        <title>The American lobster genome reveals insights on longevity, neural, and immune adaptations.</title>
        <authorList>
            <person name="Polinski J.M."/>
            <person name="Zimin A.V."/>
            <person name="Clark K.F."/>
            <person name="Kohn A.B."/>
            <person name="Sadowski N."/>
            <person name="Timp W."/>
            <person name="Ptitsyn A."/>
            <person name="Khanna P."/>
            <person name="Romanova D.Y."/>
            <person name="Williams P."/>
            <person name="Greenwood S.J."/>
            <person name="Moroz L.L."/>
            <person name="Walt D.R."/>
            <person name="Bodnar A.G."/>
        </authorList>
    </citation>
    <scope>NUCLEOTIDE SEQUENCE</scope>
    <source>
        <strain evidence="4">GMGI-L3</strain>
    </source>
</reference>
<dbReference type="InterPro" id="IPR000566">
    <property type="entry name" value="Lipocln_cytosolic_FA-bd_dom"/>
</dbReference>
<organism evidence="4 5">
    <name type="scientific">Homarus americanus</name>
    <name type="common">American lobster</name>
    <dbReference type="NCBI Taxonomy" id="6706"/>
    <lineage>
        <taxon>Eukaryota</taxon>
        <taxon>Metazoa</taxon>
        <taxon>Ecdysozoa</taxon>
        <taxon>Arthropoda</taxon>
        <taxon>Crustacea</taxon>
        <taxon>Multicrustacea</taxon>
        <taxon>Malacostraca</taxon>
        <taxon>Eumalacostraca</taxon>
        <taxon>Eucarida</taxon>
        <taxon>Decapoda</taxon>
        <taxon>Pleocyemata</taxon>
        <taxon>Astacidea</taxon>
        <taxon>Nephropoidea</taxon>
        <taxon>Nephropidae</taxon>
        <taxon>Homarus</taxon>
    </lineage>
</organism>
<dbReference type="Proteomes" id="UP000747542">
    <property type="component" value="Unassembled WGS sequence"/>
</dbReference>
<evidence type="ECO:0000259" key="3">
    <source>
        <dbReference type="Pfam" id="PF08212"/>
    </source>
</evidence>
<dbReference type="GO" id="GO:0000302">
    <property type="term" value="P:response to reactive oxygen species"/>
    <property type="evidence" value="ECO:0007669"/>
    <property type="project" value="TreeGrafter"/>
</dbReference>
<dbReference type="AlphaFoldDB" id="A0A8J5NIJ3"/>
<proteinExistence type="predicted"/>
<feature type="chain" id="PRO_5035305014" evidence="2">
    <location>
        <begin position="19"/>
        <end position="498"/>
    </location>
</feature>
<feature type="signal peptide" evidence="2">
    <location>
        <begin position="1"/>
        <end position="18"/>
    </location>
</feature>
<dbReference type="SUPFAM" id="SSF50814">
    <property type="entry name" value="Lipocalins"/>
    <property type="match status" value="1"/>
</dbReference>
<feature type="region of interest" description="Disordered" evidence="1">
    <location>
        <begin position="219"/>
        <end position="247"/>
    </location>
</feature>
<comment type="caution">
    <text evidence="4">The sequence shown here is derived from an EMBL/GenBank/DDBJ whole genome shotgun (WGS) entry which is preliminary data.</text>
</comment>
<evidence type="ECO:0000256" key="2">
    <source>
        <dbReference type="SAM" id="SignalP"/>
    </source>
</evidence>
<dbReference type="PANTHER" id="PTHR10612">
    <property type="entry name" value="APOLIPOPROTEIN D"/>
    <property type="match status" value="1"/>
</dbReference>
<feature type="domain" description="Lipocalin/cytosolic fatty-acid binding" evidence="3">
    <location>
        <begin position="351"/>
        <end position="489"/>
    </location>
</feature>
<protein>
    <submittedName>
        <fullName evidence="4">Apolipoprotein D-like 1</fullName>
    </submittedName>
</protein>
<keyword evidence="5" id="KW-1185">Reference proteome</keyword>
<name>A0A8J5NIJ3_HOMAM</name>
<evidence type="ECO:0000256" key="1">
    <source>
        <dbReference type="SAM" id="MobiDB-lite"/>
    </source>
</evidence>
<accession>A0A8J5NIJ3</accession>